<proteinExistence type="inferred from homology"/>
<dbReference type="Gene3D" id="2.60.120.20">
    <property type="match status" value="1"/>
</dbReference>
<evidence type="ECO:0000256" key="2">
    <source>
        <dbReference type="ARBA" id="ARBA00005468"/>
    </source>
</evidence>
<dbReference type="GeneID" id="37617279"/>
<keyword evidence="8 10" id="KW-1160">Virus entry into host cell</keyword>
<evidence type="ECO:0000256" key="5">
    <source>
        <dbReference type="ARBA" id="ARBA00022524"/>
    </source>
</evidence>
<dbReference type="GO" id="GO:0003677">
    <property type="term" value="F:DNA binding"/>
    <property type="evidence" value="ECO:0007669"/>
    <property type="project" value="UniProtKB-KW"/>
</dbReference>
<evidence type="ECO:0000256" key="9">
    <source>
        <dbReference type="ARBA" id="ARBA00031336"/>
    </source>
</evidence>
<evidence type="ECO:0000256" key="7">
    <source>
        <dbReference type="ARBA" id="ARBA00022844"/>
    </source>
</evidence>
<keyword evidence="10" id="KW-0862">Zinc</keyword>
<evidence type="ECO:0000256" key="1">
    <source>
        <dbReference type="ARBA" id="ARBA00004328"/>
    </source>
</evidence>
<accession>O55376</accession>
<keyword evidence="10" id="KW-0863">Zinc-finger</keyword>
<sequence>MKRSADTIYSTPSKARRRLTFDTPRATPASLGRSNKRRAWENRPMNRKPMMYRLWRSPDVPYGCEGPCKVQSFEARHDVKHTGTFQCCSDVTRGMGLTHRVGKRFTIKTIGIWGKIWMDDNIKLKNHTNIVIFFLVRDRRPSGEPVSFGSLFNMFDNEPTTATVKQEYRDRFQVMRRFHASVTGGQYASKEQALVKRFFRNINHRVVYNQQEGAEYKNHHENALMLYMACSHASNPVYATIKVRIYFYDSITN</sequence>
<dbReference type="Pfam" id="PF00844">
    <property type="entry name" value="Gemini_coat"/>
    <property type="match status" value="1"/>
</dbReference>
<comment type="function">
    <text evidence="10">Binds the genomic viral ssDNA and shuttles it into and out of the cell nucleus.</text>
</comment>
<evidence type="ECO:0000256" key="10">
    <source>
        <dbReference type="RuleBase" id="RU363025"/>
    </source>
</evidence>
<evidence type="ECO:0000256" key="4">
    <source>
        <dbReference type="ARBA" id="ARBA00022431"/>
    </source>
</evidence>
<feature type="region of interest" description="Disordered" evidence="11">
    <location>
        <begin position="1"/>
        <end position="37"/>
    </location>
</feature>
<evidence type="ECO:0000256" key="11">
    <source>
        <dbReference type="SAM" id="MobiDB-lite"/>
    </source>
</evidence>
<dbReference type="GO" id="GO:0008270">
    <property type="term" value="F:zinc ion binding"/>
    <property type="evidence" value="ECO:0007669"/>
    <property type="project" value="UniProtKB-KW"/>
</dbReference>
<keyword evidence="4 10" id="KW-1140">T=1 icosahedral capsid protein</keyword>
<dbReference type="GO" id="GO:0043657">
    <property type="term" value="C:host cell"/>
    <property type="evidence" value="ECO:0007669"/>
    <property type="project" value="GOC"/>
</dbReference>
<dbReference type="EMBL" id="AF029217">
    <property type="protein sequence ID" value="AAB87606.1"/>
    <property type="molecule type" value="Genomic_DNA"/>
</dbReference>
<dbReference type="InterPro" id="IPR000650">
    <property type="entry name" value="Gem_coat_AR1"/>
</dbReference>
<dbReference type="InterPro" id="IPR029053">
    <property type="entry name" value="Viral_coat"/>
</dbReference>
<keyword evidence="5 10" id="KW-1163">Viral penetration into host nucleus</keyword>
<keyword evidence="10" id="KW-1048">Host nucleus</keyword>
<evidence type="ECO:0000256" key="6">
    <source>
        <dbReference type="ARBA" id="ARBA00022561"/>
    </source>
</evidence>
<dbReference type="GO" id="GO:0046718">
    <property type="term" value="P:symbiont entry into host cell"/>
    <property type="evidence" value="ECO:0007669"/>
    <property type="project" value="UniProtKB-KW"/>
</dbReference>
<evidence type="ECO:0000256" key="3">
    <source>
        <dbReference type="ARBA" id="ARBA00018091"/>
    </source>
</evidence>
<evidence type="ECO:0000256" key="8">
    <source>
        <dbReference type="ARBA" id="ARBA00023296"/>
    </source>
</evidence>
<dbReference type="RefSeq" id="YP_009506406.1">
    <property type="nucleotide sequence ID" value="NC_038445.1"/>
</dbReference>
<protein>
    <recommendedName>
        <fullName evidence="3 10">Capsid protein</fullName>
    </recommendedName>
    <alternativeName>
        <fullName evidence="9 10">Coat protein</fullName>
    </alternativeName>
</protein>
<dbReference type="InterPro" id="IPR000263">
    <property type="entry name" value="GV_A/BR1_coat"/>
</dbReference>
<dbReference type="OrthoDB" id="5720at10239"/>
<organism evidence="12 13">
    <name type="scientific">Cowpea golden mosaic virus</name>
    <dbReference type="NCBI Taxonomy" id="69263"/>
    <lineage>
        <taxon>Viruses</taxon>
        <taxon>Monodnaviria</taxon>
        <taxon>Shotokuvirae</taxon>
        <taxon>Cressdnaviricota</taxon>
        <taxon>Repensiviricetes</taxon>
        <taxon>Geplafuvirales</taxon>
        <taxon>Geminiviridae</taxon>
        <taxon>Begomovirus</taxon>
        <taxon>Begomovirus vignamusivi</taxon>
    </lineage>
</organism>
<dbReference type="PRINTS" id="PR00224">
    <property type="entry name" value="GEMCOATAR1"/>
</dbReference>
<dbReference type="GO" id="GO:0039615">
    <property type="term" value="C:T=1 icosahedral viral capsid"/>
    <property type="evidence" value="ECO:0007669"/>
    <property type="project" value="UniProtKB-KW"/>
</dbReference>
<comment type="subcellular location">
    <subcellularLocation>
        <location evidence="10">Host nucleus</location>
    </subcellularLocation>
    <subcellularLocation>
        <location evidence="1 10">Virion</location>
    </subcellularLocation>
</comment>
<name>O55376_9GEMI</name>
<keyword evidence="7 10" id="KW-0946">Virion</keyword>
<evidence type="ECO:0000313" key="13">
    <source>
        <dbReference type="Proteomes" id="UP000232699"/>
    </source>
</evidence>
<dbReference type="GO" id="GO:0042025">
    <property type="term" value="C:host cell nucleus"/>
    <property type="evidence" value="ECO:0007669"/>
    <property type="project" value="UniProtKB-SubCell"/>
</dbReference>
<gene>
    <name evidence="12" type="primary">cp</name>
</gene>
<evidence type="ECO:0000313" key="12">
    <source>
        <dbReference type="EMBL" id="AAB87606.1"/>
    </source>
</evidence>
<dbReference type="PRINTS" id="PR00223">
    <property type="entry name" value="GEMCOATARBR1"/>
</dbReference>
<keyword evidence="10" id="KW-0238">DNA-binding</keyword>
<keyword evidence="6 10" id="KW-0167">Capsid protein</keyword>
<comment type="similarity">
    <text evidence="2 10">Belongs to the geminiviridae capsid protein family.</text>
</comment>
<dbReference type="GO" id="GO:0005198">
    <property type="term" value="F:structural molecule activity"/>
    <property type="evidence" value="ECO:0007669"/>
    <property type="project" value="InterPro"/>
</dbReference>
<keyword evidence="10" id="KW-0479">Metal-binding</keyword>
<reference evidence="12" key="1">
    <citation type="submission" date="1997-10" db="EMBL/GenBank/DDBJ databases">
        <title>Characterization and DNA sequences of two cowpea golden mosaic geminiviruses isolates from Nigeria.</title>
        <authorList>
            <person name="Thottappilly G."/>
            <person name="Maxwell D.P."/>
            <person name="Kamal S."/>
            <person name="Winter S."/>
        </authorList>
    </citation>
    <scope>NUCLEOTIDE SEQUENCE [LARGE SCALE GENOMIC DNA]</scope>
    <source>
        <strain evidence="12">Nsukka</strain>
    </source>
</reference>
<dbReference type="GO" id="GO:0075732">
    <property type="term" value="P:viral penetration into host nucleus"/>
    <property type="evidence" value="ECO:0007669"/>
    <property type="project" value="UniProtKB-KW"/>
</dbReference>
<dbReference type="KEGG" id="vg:37617279"/>
<dbReference type="Proteomes" id="UP000232699">
    <property type="component" value="Segment DNA A"/>
</dbReference>
<keyword evidence="13" id="KW-1185">Reference proteome</keyword>